<keyword evidence="1" id="KW-1133">Transmembrane helix</keyword>
<feature type="transmembrane region" description="Helical" evidence="1">
    <location>
        <begin position="452"/>
        <end position="473"/>
    </location>
</feature>
<reference evidence="3" key="1">
    <citation type="journal article" date="2019" name="Int. J. Syst. Evol. Microbiol.">
        <title>The Global Catalogue of Microorganisms (GCM) 10K type strain sequencing project: providing services to taxonomists for standard genome sequencing and annotation.</title>
        <authorList>
            <consortium name="The Broad Institute Genomics Platform"/>
            <consortium name="The Broad Institute Genome Sequencing Center for Infectious Disease"/>
            <person name="Wu L."/>
            <person name="Ma J."/>
        </authorList>
    </citation>
    <scope>NUCLEOTIDE SEQUENCE [LARGE SCALE GENOMIC DNA]</scope>
    <source>
        <strain evidence="3">CGMCC 4.7317</strain>
    </source>
</reference>
<dbReference type="EMBL" id="JBHSTI010000008">
    <property type="protein sequence ID" value="MFC6238790.1"/>
    <property type="molecule type" value="Genomic_DNA"/>
</dbReference>
<feature type="transmembrane region" description="Helical" evidence="1">
    <location>
        <begin position="106"/>
        <end position="132"/>
    </location>
</feature>
<accession>A0ABW1T3E2</accession>
<name>A0ABW1T3E2_9ACTN</name>
<feature type="transmembrane region" description="Helical" evidence="1">
    <location>
        <begin position="189"/>
        <end position="206"/>
    </location>
</feature>
<organism evidence="2 3">
    <name type="scientific">Longivirga aurantiaca</name>
    <dbReference type="NCBI Taxonomy" id="1837743"/>
    <lineage>
        <taxon>Bacteria</taxon>
        <taxon>Bacillati</taxon>
        <taxon>Actinomycetota</taxon>
        <taxon>Actinomycetes</taxon>
        <taxon>Sporichthyales</taxon>
        <taxon>Sporichthyaceae</taxon>
        <taxon>Longivirga</taxon>
    </lineage>
</organism>
<evidence type="ECO:0000313" key="2">
    <source>
        <dbReference type="EMBL" id="MFC6238790.1"/>
    </source>
</evidence>
<feature type="transmembrane region" description="Helical" evidence="1">
    <location>
        <begin position="479"/>
        <end position="497"/>
    </location>
</feature>
<gene>
    <name evidence="2" type="ORF">ACFQGU_12955</name>
</gene>
<sequence>MSAGQVGPLFALRWRMIRSRAVQSGLAVLGVSALGLIVLGVVGGAASRLGRATASDIGLGDLGGAVDRTGEVAALLPSAMLAFALLCIVAPLAAGGGQELIPESQLVAYPVRIATLVRIGFLLSPLNIAWYLQVLLLTAATGYAVRGDAGPLPPVGVLVAYLIACTAVGQALGWGIVGVRRTRSGRRSTWALLGVLVAIGGWVVVTDRGAALLDKSPTLSVLGAQLQAAALVPSGFVPFVVGCLVVTALGYLVAVRVAAWALRRPGDQGVDGPLARPVARRPFESAPTAYRMLLRVDRASLWRSPPLRRGLLVLGVLPVAAAALASLPWSSIALLPALVASGAALLFGVNAMCLDGSGALWISTLPHDAEVVLRSKARVVAEVCSAPVALVLVGAGLRASAPPDLVDIVATVGAAVSCTALVVATAMRLSVTRPHRADLRGPRDTPAPPGTMAVYSARLALVTTTIGLGFSAATIGDSILPPLLLTLGLLAWAAYSWSRTRRLWSDPVRRAHVVTTVAAG</sequence>
<evidence type="ECO:0000313" key="3">
    <source>
        <dbReference type="Proteomes" id="UP001596138"/>
    </source>
</evidence>
<keyword evidence="1" id="KW-0472">Membrane</keyword>
<feature type="transmembrane region" description="Helical" evidence="1">
    <location>
        <begin position="21"/>
        <end position="46"/>
    </location>
</feature>
<evidence type="ECO:0008006" key="4">
    <source>
        <dbReference type="Google" id="ProtNLM"/>
    </source>
</evidence>
<feature type="transmembrane region" description="Helical" evidence="1">
    <location>
        <begin position="408"/>
        <end position="431"/>
    </location>
</feature>
<feature type="transmembrane region" description="Helical" evidence="1">
    <location>
        <begin position="338"/>
        <end position="365"/>
    </location>
</feature>
<evidence type="ECO:0000256" key="1">
    <source>
        <dbReference type="SAM" id="Phobius"/>
    </source>
</evidence>
<feature type="transmembrane region" description="Helical" evidence="1">
    <location>
        <begin position="152"/>
        <end position="177"/>
    </location>
</feature>
<keyword evidence="3" id="KW-1185">Reference proteome</keyword>
<comment type="caution">
    <text evidence="2">The sequence shown here is derived from an EMBL/GenBank/DDBJ whole genome shotgun (WGS) entry which is preliminary data.</text>
</comment>
<dbReference type="RefSeq" id="WP_386767309.1">
    <property type="nucleotide sequence ID" value="NZ_JBHSTI010000008.1"/>
</dbReference>
<feature type="transmembrane region" description="Helical" evidence="1">
    <location>
        <begin position="72"/>
        <end position="94"/>
    </location>
</feature>
<keyword evidence="1" id="KW-0812">Transmembrane</keyword>
<protein>
    <recommendedName>
        <fullName evidence="4">ABC-2 type transport system permease protein</fullName>
    </recommendedName>
</protein>
<feature type="transmembrane region" description="Helical" evidence="1">
    <location>
        <begin position="311"/>
        <end position="332"/>
    </location>
</feature>
<dbReference type="Proteomes" id="UP001596138">
    <property type="component" value="Unassembled WGS sequence"/>
</dbReference>
<feature type="transmembrane region" description="Helical" evidence="1">
    <location>
        <begin position="377"/>
        <end position="396"/>
    </location>
</feature>
<proteinExistence type="predicted"/>
<feature type="transmembrane region" description="Helical" evidence="1">
    <location>
        <begin position="226"/>
        <end position="254"/>
    </location>
</feature>